<keyword evidence="3" id="KW-0808">Transferase</keyword>
<keyword evidence="4" id="KW-1185">Reference proteome</keyword>
<organism evidence="3 4">
    <name type="scientific">Actinacidiphila oryziradicis</name>
    <dbReference type="NCBI Taxonomy" id="2571141"/>
    <lineage>
        <taxon>Bacteria</taxon>
        <taxon>Bacillati</taxon>
        <taxon>Actinomycetota</taxon>
        <taxon>Actinomycetes</taxon>
        <taxon>Kitasatosporales</taxon>
        <taxon>Streptomycetaceae</taxon>
        <taxon>Actinacidiphila</taxon>
    </lineage>
</organism>
<dbReference type="GO" id="GO:0016740">
    <property type="term" value="F:transferase activity"/>
    <property type="evidence" value="ECO:0007669"/>
    <property type="project" value="UniProtKB-KW"/>
</dbReference>
<protein>
    <submittedName>
        <fullName evidence="3">Type 1 glutamine amidotransferase</fullName>
    </submittedName>
</protein>
<evidence type="ECO:0000313" key="3">
    <source>
        <dbReference type="EMBL" id="TJZ99019.1"/>
    </source>
</evidence>
<dbReference type="Pfam" id="PF01965">
    <property type="entry name" value="DJ-1_PfpI"/>
    <property type="match status" value="1"/>
</dbReference>
<dbReference type="InterPro" id="IPR002818">
    <property type="entry name" value="DJ-1/PfpI"/>
</dbReference>
<dbReference type="PROSITE" id="PS51276">
    <property type="entry name" value="PEPTIDASE_C56_PFPI"/>
    <property type="match status" value="1"/>
</dbReference>
<proteinExistence type="inferred from homology"/>
<dbReference type="InterPro" id="IPR029062">
    <property type="entry name" value="Class_I_gatase-like"/>
</dbReference>
<name>A0A4U0RSH7_9ACTN</name>
<dbReference type="AlphaFoldDB" id="A0A4U0RSH7"/>
<keyword evidence="3" id="KW-0315">Glutamine amidotransferase</keyword>
<dbReference type="PANTHER" id="PTHR42733">
    <property type="entry name" value="DJ-1 PROTEIN"/>
    <property type="match status" value="1"/>
</dbReference>
<sequence>MVDVITTLQGKTIAFLAAPEGVEQVELTEPWHAVSEAGGTPKLISTEPGRIQAFNHLDKADTFEVDETVSEASADQFDGLVLPGGVANPDLLRLDQKAVSFVKSFFDRGRPVAAICHAPWTLIEADVVRGRTLTSWPSLRTDLRNAGATWVDEEVKICTSGPNVLVTSRKPSDLKAFDDEAVTAFANA</sequence>
<comment type="caution">
    <text evidence="3">The sequence shown here is derived from an EMBL/GenBank/DDBJ whole genome shotgun (WGS) entry which is preliminary data.</text>
</comment>
<evidence type="ECO:0000259" key="2">
    <source>
        <dbReference type="Pfam" id="PF01965"/>
    </source>
</evidence>
<dbReference type="NCBIfam" id="TIGR01382">
    <property type="entry name" value="PfpI"/>
    <property type="match status" value="1"/>
</dbReference>
<accession>A0A4U0RSH7</accession>
<evidence type="ECO:0000313" key="4">
    <source>
        <dbReference type="Proteomes" id="UP000305778"/>
    </source>
</evidence>
<dbReference type="OrthoDB" id="9792284at2"/>
<gene>
    <name evidence="3" type="ORF">FCI23_47275</name>
</gene>
<dbReference type="Proteomes" id="UP000305778">
    <property type="component" value="Unassembled WGS sequence"/>
</dbReference>
<dbReference type="RefSeq" id="WP_136730203.1">
    <property type="nucleotide sequence ID" value="NZ_SUMC01000119.1"/>
</dbReference>
<feature type="domain" description="DJ-1/PfpI" evidence="2">
    <location>
        <begin position="11"/>
        <end position="182"/>
    </location>
</feature>
<dbReference type="EMBL" id="SUMC01000119">
    <property type="protein sequence ID" value="TJZ99019.1"/>
    <property type="molecule type" value="Genomic_DNA"/>
</dbReference>
<dbReference type="PANTHER" id="PTHR42733:SF12">
    <property type="entry name" value="PROTEINASE"/>
    <property type="match status" value="1"/>
</dbReference>
<reference evidence="3 4" key="1">
    <citation type="submission" date="2019-04" db="EMBL/GenBank/DDBJ databases">
        <title>Streptomyces oryziradicis sp. nov., a novel actinomycete isolated from rhizosphere soil of rice (Oryza sativa L.).</title>
        <authorList>
            <person name="Li C."/>
        </authorList>
    </citation>
    <scope>NUCLEOTIDE SEQUENCE [LARGE SCALE GENOMIC DNA]</scope>
    <source>
        <strain evidence="3 4">NEAU-C40</strain>
    </source>
</reference>
<comment type="similarity">
    <text evidence="1">Belongs to the peptidase C56 family.</text>
</comment>
<dbReference type="InterPro" id="IPR006286">
    <property type="entry name" value="C56_PfpI-like"/>
</dbReference>
<dbReference type="Gene3D" id="3.40.50.880">
    <property type="match status" value="1"/>
</dbReference>
<dbReference type="SUPFAM" id="SSF52317">
    <property type="entry name" value="Class I glutamine amidotransferase-like"/>
    <property type="match status" value="1"/>
</dbReference>
<evidence type="ECO:0000256" key="1">
    <source>
        <dbReference type="ARBA" id="ARBA00008542"/>
    </source>
</evidence>
<dbReference type="CDD" id="cd03134">
    <property type="entry name" value="GATase1_PfpI_like"/>
    <property type="match status" value="1"/>
</dbReference>